<dbReference type="InterPro" id="IPR035965">
    <property type="entry name" value="PAS-like_dom_sf"/>
</dbReference>
<dbReference type="Pfam" id="PF00989">
    <property type="entry name" value="PAS"/>
    <property type="match status" value="1"/>
</dbReference>
<proteinExistence type="predicted"/>
<dbReference type="GO" id="GO:0006355">
    <property type="term" value="P:regulation of DNA-templated transcription"/>
    <property type="evidence" value="ECO:0007669"/>
    <property type="project" value="InterPro"/>
</dbReference>
<name>A0A1H6XIV1_9EURY</name>
<dbReference type="SUPFAM" id="SSF55785">
    <property type="entry name" value="PYP-like sensor domain (PAS domain)"/>
    <property type="match status" value="1"/>
</dbReference>
<evidence type="ECO:0000259" key="2">
    <source>
        <dbReference type="PROSITE" id="PS50112"/>
    </source>
</evidence>
<evidence type="ECO:0000313" key="3">
    <source>
        <dbReference type="EMBL" id="SEJ24780.1"/>
    </source>
</evidence>
<keyword evidence="4" id="KW-1185">Reference proteome</keyword>
<dbReference type="EMBL" id="FNYR01000035">
    <property type="protein sequence ID" value="SEJ24780.1"/>
    <property type="molecule type" value="Genomic_DNA"/>
</dbReference>
<dbReference type="CDD" id="cd00130">
    <property type="entry name" value="PAS"/>
    <property type="match status" value="1"/>
</dbReference>
<dbReference type="Proteomes" id="UP000198888">
    <property type="component" value="Unassembled WGS sequence"/>
</dbReference>
<dbReference type="GeneID" id="35004104"/>
<dbReference type="InterPro" id="IPR000014">
    <property type="entry name" value="PAS"/>
</dbReference>
<evidence type="ECO:0000256" key="1">
    <source>
        <dbReference type="SAM" id="MobiDB-lite"/>
    </source>
</evidence>
<dbReference type="AlphaFoldDB" id="A0A1H6XIV1"/>
<dbReference type="InterPro" id="IPR013767">
    <property type="entry name" value="PAS_fold"/>
</dbReference>
<dbReference type="KEGG" id="hae:halTADL_3337"/>
<dbReference type="RefSeq" id="WP_089673618.1">
    <property type="nucleotide sequence ID" value="NZ_CP024845.1"/>
</dbReference>
<accession>A0A2H4Q6R7</accession>
<feature type="domain" description="PAS" evidence="2">
    <location>
        <begin position="68"/>
        <end position="112"/>
    </location>
</feature>
<protein>
    <submittedName>
        <fullName evidence="3">PAS fold</fullName>
    </submittedName>
</protein>
<accession>A0A1H6XIV1</accession>
<feature type="compositionally biased region" description="Basic and acidic residues" evidence="1">
    <location>
        <begin position="17"/>
        <end position="36"/>
    </location>
</feature>
<feature type="region of interest" description="Disordered" evidence="1">
    <location>
        <begin position="1"/>
        <end position="63"/>
    </location>
</feature>
<dbReference type="Gene3D" id="3.30.450.20">
    <property type="entry name" value="PAS domain"/>
    <property type="match status" value="1"/>
</dbReference>
<evidence type="ECO:0000313" key="4">
    <source>
        <dbReference type="Proteomes" id="UP000198888"/>
    </source>
</evidence>
<dbReference type="PROSITE" id="PS50112">
    <property type="entry name" value="PAS"/>
    <property type="match status" value="1"/>
</dbReference>
<gene>
    <name evidence="3" type="ORF">SAMN05444271_13519</name>
</gene>
<reference evidence="3 4" key="1">
    <citation type="submission" date="2016-10" db="EMBL/GenBank/DDBJ databases">
        <authorList>
            <person name="de Groot N.N."/>
        </authorList>
    </citation>
    <scope>NUCLEOTIDE SEQUENCE [LARGE SCALE GENOMIC DNA]</scope>
    <source>
        <strain evidence="3 4">DSM 22187</strain>
    </source>
</reference>
<organism evidence="3 4">
    <name type="scientific">Halohasta litchfieldiae</name>
    <dbReference type="NCBI Taxonomy" id="1073996"/>
    <lineage>
        <taxon>Archaea</taxon>
        <taxon>Methanobacteriati</taxon>
        <taxon>Methanobacteriota</taxon>
        <taxon>Stenosarchaea group</taxon>
        <taxon>Halobacteria</taxon>
        <taxon>Halobacteriales</taxon>
        <taxon>Haloferacaceae</taxon>
        <taxon>Halohasta</taxon>
    </lineage>
</organism>
<sequence length="186" mass="20327">MKRFLNRLLVTEPEPETTERIDEERVSDSVEWRDISIETNGPTGWASDPDPEEREPSQTETPFGTLDVDYLMKTVLDGVAVPTLVVDCSGEIVSINSAACERFGTTEADAIGTTPAAVHGGQRLLGQVLLTGEEITDRRDTVIVDGTGRTIRRTINLLKNERGEIVGAVETIQAWPTATDTEQTVS</sequence>
<dbReference type="SMART" id="SM00091">
    <property type="entry name" value="PAS"/>
    <property type="match status" value="1"/>
</dbReference>
<dbReference type="OrthoDB" id="8523at2157"/>